<keyword evidence="2" id="KW-1185">Reference proteome</keyword>
<dbReference type="Proteomes" id="UP001186974">
    <property type="component" value="Unassembled WGS sequence"/>
</dbReference>
<evidence type="ECO:0000313" key="1">
    <source>
        <dbReference type="EMBL" id="KAK3065764.1"/>
    </source>
</evidence>
<reference evidence="1" key="1">
    <citation type="submission" date="2024-09" db="EMBL/GenBank/DDBJ databases">
        <title>Black Yeasts Isolated from many extreme environments.</title>
        <authorList>
            <person name="Coleine C."/>
            <person name="Stajich J.E."/>
            <person name="Selbmann L."/>
        </authorList>
    </citation>
    <scope>NUCLEOTIDE SEQUENCE</scope>
    <source>
        <strain evidence="1">CCFEE 5737</strain>
    </source>
</reference>
<gene>
    <name evidence="1" type="ORF">LTS18_002421</name>
</gene>
<protein>
    <submittedName>
        <fullName evidence="1">Uncharacterized protein</fullName>
    </submittedName>
</protein>
<comment type="caution">
    <text evidence="1">The sequence shown here is derived from an EMBL/GenBank/DDBJ whole genome shotgun (WGS) entry which is preliminary data.</text>
</comment>
<proteinExistence type="predicted"/>
<dbReference type="EMBL" id="JAWDJW010006223">
    <property type="protein sequence ID" value="KAK3065764.1"/>
    <property type="molecule type" value="Genomic_DNA"/>
</dbReference>
<sequence>MMHETDRAAALQNAASRSTPALRRSRTSSPNGPLVSTSPPPRASALNAREKEVPHSKPIIMTTSNTHPINALSPKTTRRNMLSTELTESLRKHLIWERHYKNASSAAIKRRHTSMDVKNLKHYPGEKPNALPVLKENTKNPSSWNNYFDNGLQDYHEKGW</sequence>
<organism evidence="1 2">
    <name type="scientific">Coniosporium uncinatum</name>
    <dbReference type="NCBI Taxonomy" id="93489"/>
    <lineage>
        <taxon>Eukaryota</taxon>
        <taxon>Fungi</taxon>
        <taxon>Dikarya</taxon>
        <taxon>Ascomycota</taxon>
        <taxon>Pezizomycotina</taxon>
        <taxon>Dothideomycetes</taxon>
        <taxon>Dothideomycetes incertae sedis</taxon>
        <taxon>Coniosporium</taxon>
    </lineage>
</organism>
<evidence type="ECO:0000313" key="2">
    <source>
        <dbReference type="Proteomes" id="UP001186974"/>
    </source>
</evidence>
<accession>A0ACC3DDR9</accession>
<name>A0ACC3DDR9_9PEZI</name>